<name>A0A174HYA1_BACUN</name>
<feature type="compositionally biased region" description="Polar residues" evidence="1">
    <location>
        <begin position="175"/>
        <end position="193"/>
    </location>
</feature>
<dbReference type="Pfam" id="PF12728">
    <property type="entry name" value="HTH_17"/>
    <property type="match status" value="1"/>
</dbReference>
<dbReference type="InterPro" id="IPR041657">
    <property type="entry name" value="HTH_17"/>
</dbReference>
<organism evidence="3 4">
    <name type="scientific">Bacteroides uniformis</name>
    <dbReference type="NCBI Taxonomy" id="820"/>
    <lineage>
        <taxon>Bacteria</taxon>
        <taxon>Pseudomonadati</taxon>
        <taxon>Bacteroidota</taxon>
        <taxon>Bacteroidia</taxon>
        <taxon>Bacteroidales</taxon>
        <taxon>Bacteroidaceae</taxon>
        <taxon>Bacteroides</taxon>
    </lineage>
</organism>
<evidence type="ECO:0000259" key="2">
    <source>
        <dbReference type="Pfam" id="PF12728"/>
    </source>
</evidence>
<feature type="domain" description="Helix-turn-helix" evidence="2">
    <location>
        <begin position="48"/>
        <end position="96"/>
    </location>
</feature>
<gene>
    <name evidence="3" type="ORF">ERS852510_00134</name>
</gene>
<feature type="region of interest" description="Disordered" evidence="1">
    <location>
        <begin position="168"/>
        <end position="193"/>
    </location>
</feature>
<protein>
    <submittedName>
        <fullName evidence="3">Excisionase</fullName>
    </submittedName>
</protein>
<accession>A0A174HYA1</accession>
<evidence type="ECO:0000256" key="1">
    <source>
        <dbReference type="SAM" id="MobiDB-lite"/>
    </source>
</evidence>
<evidence type="ECO:0000313" key="4">
    <source>
        <dbReference type="Proteomes" id="UP000095766"/>
    </source>
</evidence>
<dbReference type="Proteomes" id="UP000095766">
    <property type="component" value="Unassembled WGS sequence"/>
</dbReference>
<dbReference type="AlphaFoldDB" id="A0A174HYA1"/>
<sequence>MTNNQITFNDLPQVVAELRDEVSGMKALLLNLQNRPTQQRENRHRPVTPEQVAEYTNIPLATIYQKLANREIPGSKPGKRWVIYLDEIDKWLEANRKNPIPLTDEEQNAAILASHKRKPNKSSWQTDPIVEPSKKVNVASATTSPSPKAIADPAIASSNADCVNVVDIPDDSEQSNDGIHSTESDNATSIDGINASDVTSSFDRLKVIYKKVGNNESQAFGVWQQLSESERTAAFAHTQRLQGDLSLRSYLYVYLRDKEWMKAM</sequence>
<dbReference type="GO" id="GO:0003677">
    <property type="term" value="F:DNA binding"/>
    <property type="evidence" value="ECO:0007669"/>
    <property type="project" value="InterPro"/>
</dbReference>
<reference evidence="3 4" key="1">
    <citation type="submission" date="2015-09" db="EMBL/GenBank/DDBJ databases">
        <authorList>
            <consortium name="Pathogen Informatics"/>
        </authorList>
    </citation>
    <scope>NUCLEOTIDE SEQUENCE [LARGE SCALE GENOMIC DNA]</scope>
    <source>
        <strain evidence="3 4">2789STDY5834898</strain>
    </source>
</reference>
<evidence type="ECO:0000313" key="3">
    <source>
        <dbReference type="EMBL" id="CUO79962.1"/>
    </source>
</evidence>
<dbReference type="NCBIfam" id="TIGR01764">
    <property type="entry name" value="excise"/>
    <property type="match status" value="1"/>
</dbReference>
<proteinExistence type="predicted"/>
<dbReference type="EMBL" id="CZAO01000001">
    <property type="protein sequence ID" value="CUO79962.1"/>
    <property type="molecule type" value="Genomic_DNA"/>
</dbReference>
<dbReference type="InterPro" id="IPR010093">
    <property type="entry name" value="SinI_DNA-bd"/>
</dbReference>